<evidence type="ECO:0000313" key="1">
    <source>
        <dbReference type="EMBL" id="MBX50153.1"/>
    </source>
</evidence>
<organism evidence="1">
    <name type="scientific">Rhizophora mucronata</name>
    <name type="common">Asiatic mangrove</name>
    <dbReference type="NCBI Taxonomy" id="61149"/>
    <lineage>
        <taxon>Eukaryota</taxon>
        <taxon>Viridiplantae</taxon>
        <taxon>Streptophyta</taxon>
        <taxon>Embryophyta</taxon>
        <taxon>Tracheophyta</taxon>
        <taxon>Spermatophyta</taxon>
        <taxon>Magnoliopsida</taxon>
        <taxon>eudicotyledons</taxon>
        <taxon>Gunneridae</taxon>
        <taxon>Pentapetalae</taxon>
        <taxon>rosids</taxon>
        <taxon>fabids</taxon>
        <taxon>Malpighiales</taxon>
        <taxon>Rhizophoraceae</taxon>
        <taxon>Rhizophora</taxon>
    </lineage>
</organism>
<dbReference type="AlphaFoldDB" id="A0A2P2P671"/>
<sequence length="71" mass="8574">MLKDEHFRDPIYSLLRHNGYNCFSAKFSITNTEYCCPKLQSKFKLSVFRLHTVKRSHCMNIMFFFFLSLEL</sequence>
<dbReference type="EMBL" id="GGEC01069669">
    <property type="protein sequence ID" value="MBX50153.1"/>
    <property type="molecule type" value="Transcribed_RNA"/>
</dbReference>
<proteinExistence type="predicted"/>
<accession>A0A2P2P671</accession>
<reference evidence="1" key="1">
    <citation type="submission" date="2018-02" db="EMBL/GenBank/DDBJ databases">
        <title>Rhizophora mucronata_Transcriptome.</title>
        <authorList>
            <person name="Meera S.P."/>
            <person name="Sreeshan A."/>
            <person name="Augustine A."/>
        </authorList>
    </citation>
    <scope>NUCLEOTIDE SEQUENCE</scope>
    <source>
        <tissue evidence="1">Leaf</tissue>
    </source>
</reference>
<name>A0A2P2P671_RHIMU</name>
<protein>
    <submittedName>
        <fullName evidence="1">Uncharacterized protein</fullName>
    </submittedName>
</protein>